<dbReference type="PANTHER" id="PTHR33178:SF3">
    <property type="entry name" value="STRESS-RESPONSE A_B BARREL DOMAIN-CONTAINING PROTEIN UP3"/>
    <property type="match status" value="1"/>
</dbReference>
<protein>
    <recommendedName>
        <fullName evidence="2">Stress-response A/B barrel domain-containing protein</fullName>
    </recommendedName>
</protein>
<evidence type="ECO:0000313" key="3">
    <source>
        <dbReference type="EMBL" id="GKV17900.1"/>
    </source>
</evidence>
<keyword evidence="4" id="KW-1185">Reference proteome</keyword>
<dbReference type="PANTHER" id="PTHR33178">
    <property type="match status" value="1"/>
</dbReference>
<reference evidence="3 4" key="1">
    <citation type="journal article" date="2021" name="Commun. Biol.">
        <title>The genome of Shorea leprosula (Dipterocarpaceae) highlights the ecological relevance of drought in aseasonal tropical rainforests.</title>
        <authorList>
            <person name="Ng K.K.S."/>
            <person name="Kobayashi M.J."/>
            <person name="Fawcett J.A."/>
            <person name="Hatakeyama M."/>
            <person name="Paape T."/>
            <person name="Ng C.H."/>
            <person name="Ang C.C."/>
            <person name="Tnah L.H."/>
            <person name="Lee C.T."/>
            <person name="Nishiyama T."/>
            <person name="Sese J."/>
            <person name="O'Brien M.J."/>
            <person name="Copetti D."/>
            <person name="Mohd Noor M.I."/>
            <person name="Ong R.C."/>
            <person name="Putra M."/>
            <person name="Sireger I.Z."/>
            <person name="Indrioko S."/>
            <person name="Kosugi Y."/>
            <person name="Izuno A."/>
            <person name="Isagi Y."/>
            <person name="Lee S.L."/>
            <person name="Shimizu K.K."/>
        </authorList>
    </citation>
    <scope>NUCLEOTIDE SEQUENCE [LARGE SCALE GENOMIC DNA]</scope>
    <source>
        <strain evidence="3">214</strain>
    </source>
</reference>
<dbReference type="InterPro" id="IPR013097">
    <property type="entry name" value="Dabb"/>
</dbReference>
<dbReference type="SMART" id="SM00886">
    <property type="entry name" value="Dabb"/>
    <property type="match status" value="2"/>
</dbReference>
<dbReference type="Gene3D" id="3.30.70.100">
    <property type="match status" value="2"/>
</dbReference>
<feature type="domain" description="Stress-response A/B barrel" evidence="2">
    <location>
        <begin position="114"/>
        <end position="208"/>
    </location>
</feature>
<dbReference type="InterPro" id="IPR044662">
    <property type="entry name" value="HS1/DABB1-like"/>
</dbReference>
<dbReference type="Proteomes" id="UP001054252">
    <property type="component" value="Unassembled WGS sequence"/>
</dbReference>
<comment type="caution">
    <text evidence="3">The sequence shown here is derived from an EMBL/GenBank/DDBJ whole genome shotgun (WGS) entry which is preliminary data.</text>
</comment>
<dbReference type="PROSITE" id="PS51502">
    <property type="entry name" value="S_R_A_B_BARREL"/>
    <property type="match status" value="2"/>
</dbReference>
<comment type="subunit">
    <text evidence="1">Homodimer.</text>
</comment>
<dbReference type="Pfam" id="PF07876">
    <property type="entry name" value="Dabb"/>
    <property type="match status" value="2"/>
</dbReference>
<sequence>MSIIEHVVLFKVREGTDQSKVDAMVNGLNGLVTLDAVLHLAAGPILRVRSSLSNFTHILHSRYKSKEDLDAYGSHPEHQRVVKENGQPICEDIMAVDWVADHEPNPLVLPPGSAVKVTFLKLKDNVSNEAKGEVLGVIKGIEEEISGIQQITCGENFSPGRAKGFSIASIVVFPGVPEMEAAESNEELLSLQKEKIREHLDGVIVVDYVIPSPSYSSL</sequence>
<dbReference type="EMBL" id="BPVZ01000049">
    <property type="protein sequence ID" value="GKV17900.1"/>
    <property type="molecule type" value="Genomic_DNA"/>
</dbReference>
<evidence type="ECO:0000313" key="4">
    <source>
        <dbReference type="Proteomes" id="UP001054252"/>
    </source>
</evidence>
<organism evidence="3 4">
    <name type="scientific">Rubroshorea leprosula</name>
    <dbReference type="NCBI Taxonomy" id="152421"/>
    <lineage>
        <taxon>Eukaryota</taxon>
        <taxon>Viridiplantae</taxon>
        <taxon>Streptophyta</taxon>
        <taxon>Embryophyta</taxon>
        <taxon>Tracheophyta</taxon>
        <taxon>Spermatophyta</taxon>
        <taxon>Magnoliopsida</taxon>
        <taxon>eudicotyledons</taxon>
        <taxon>Gunneridae</taxon>
        <taxon>Pentapetalae</taxon>
        <taxon>rosids</taxon>
        <taxon>malvids</taxon>
        <taxon>Malvales</taxon>
        <taxon>Dipterocarpaceae</taxon>
        <taxon>Rubroshorea</taxon>
    </lineage>
</organism>
<gene>
    <name evidence="3" type="ORF">SLEP1_g28354</name>
</gene>
<dbReference type="SUPFAM" id="SSF54909">
    <property type="entry name" value="Dimeric alpha+beta barrel"/>
    <property type="match status" value="2"/>
</dbReference>
<evidence type="ECO:0000259" key="2">
    <source>
        <dbReference type="PROSITE" id="PS51502"/>
    </source>
</evidence>
<name>A0AAV5K0J0_9ROSI</name>
<dbReference type="AlphaFoldDB" id="A0AAV5K0J0"/>
<evidence type="ECO:0000256" key="1">
    <source>
        <dbReference type="ARBA" id="ARBA00011738"/>
    </source>
</evidence>
<accession>A0AAV5K0J0</accession>
<proteinExistence type="predicted"/>
<feature type="domain" description="Stress-response A/B barrel" evidence="2">
    <location>
        <begin position="4"/>
        <end position="98"/>
    </location>
</feature>
<dbReference type="InterPro" id="IPR011008">
    <property type="entry name" value="Dimeric_a/b-barrel"/>
</dbReference>